<dbReference type="EMBL" id="NAJO01000019">
    <property type="protein sequence ID" value="OQO05271.1"/>
    <property type="molecule type" value="Genomic_DNA"/>
</dbReference>
<name>A0A1V8T1Y6_9PEZI</name>
<dbReference type="AlphaFoldDB" id="A0A1V8T1Y6"/>
<protein>
    <recommendedName>
        <fullName evidence="4">Extracellular membrane protein CFEM domain-containing protein</fullName>
    </recommendedName>
</protein>
<proteinExistence type="predicted"/>
<dbReference type="OrthoDB" id="2507140at2759"/>
<evidence type="ECO:0008006" key="4">
    <source>
        <dbReference type="Google" id="ProtNLM"/>
    </source>
</evidence>
<keyword evidence="1" id="KW-0732">Signal</keyword>
<dbReference type="STRING" id="1507870.A0A1V8T1Y6"/>
<keyword evidence="3" id="KW-1185">Reference proteome</keyword>
<sequence>MHLSTASVLLTSLPLATAQTSTSNSQKPSHTGTITPSGCGPQIDGIIQTCLIDSNIILAACDKTDFSCLCSRAAAVADCYLNCPTAPGQEPLKDASNTYCAKAVDLPVATVTETSASVVTEVSVTTGSGGMKVNFGPVTKVDGVRVTSSSEAGARKAGAGVVSGGGVVGLVLGWVALL</sequence>
<evidence type="ECO:0000256" key="1">
    <source>
        <dbReference type="SAM" id="SignalP"/>
    </source>
</evidence>
<dbReference type="InParanoid" id="A0A1V8T1Y6"/>
<evidence type="ECO:0000313" key="2">
    <source>
        <dbReference type="EMBL" id="OQO05271.1"/>
    </source>
</evidence>
<feature type="signal peptide" evidence="1">
    <location>
        <begin position="1"/>
        <end position="18"/>
    </location>
</feature>
<comment type="caution">
    <text evidence="2">The sequence shown here is derived from an EMBL/GenBank/DDBJ whole genome shotgun (WGS) entry which is preliminary data.</text>
</comment>
<reference evidence="3" key="1">
    <citation type="submission" date="2017-03" db="EMBL/GenBank/DDBJ databases">
        <title>Genomes of endolithic fungi from Antarctica.</title>
        <authorList>
            <person name="Coleine C."/>
            <person name="Masonjones S."/>
            <person name="Stajich J.E."/>
        </authorList>
    </citation>
    <scope>NUCLEOTIDE SEQUENCE [LARGE SCALE GENOMIC DNA]</scope>
    <source>
        <strain evidence="3">CCFEE 5527</strain>
    </source>
</reference>
<accession>A0A1V8T1Y6</accession>
<evidence type="ECO:0000313" key="3">
    <source>
        <dbReference type="Proteomes" id="UP000192596"/>
    </source>
</evidence>
<feature type="chain" id="PRO_5012731963" description="Extracellular membrane protein CFEM domain-containing protein" evidence="1">
    <location>
        <begin position="19"/>
        <end position="178"/>
    </location>
</feature>
<organism evidence="2 3">
    <name type="scientific">Cryoendolithus antarcticus</name>
    <dbReference type="NCBI Taxonomy" id="1507870"/>
    <lineage>
        <taxon>Eukaryota</taxon>
        <taxon>Fungi</taxon>
        <taxon>Dikarya</taxon>
        <taxon>Ascomycota</taxon>
        <taxon>Pezizomycotina</taxon>
        <taxon>Dothideomycetes</taxon>
        <taxon>Dothideomycetidae</taxon>
        <taxon>Cladosporiales</taxon>
        <taxon>Cladosporiaceae</taxon>
        <taxon>Cryoendolithus</taxon>
    </lineage>
</organism>
<dbReference type="Proteomes" id="UP000192596">
    <property type="component" value="Unassembled WGS sequence"/>
</dbReference>
<gene>
    <name evidence="2" type="ORF">B0A48_09038</name>
</gene>